<dbReference type="NCBIfam" id="NF046037">
    <property type="entry name" value="carphisopro"/>
    <property type="match status" value="1"/>
</dbReference>
<evidence type="ECO:0000313" key="7">
    <source>
        <dbReference type="Proteomes" id="UP000325333"/>
    </source>
</evidence>
<comment type="subcellular location">
    <subcellularLocation>
        <location evidence="1">Membrane</location>
    </subcellularLocation>
</comment>
<evidence type="ECO:0000256" key="1">
    <source>
        <dbReference type="ARBA" id="ARBA00004370"/>
    </source>
</evidence>
<dbReference type="Gene3D" id="1.20.1270.70">
    <property type="entry name" value="Designed single chain three-helix bundle"/>
    <property type="match status" value="1"/>
</dbReference>
<feature type="compositionally biased region" description="Pro residues" evidence="5">
    <location>
        <begin position="229"/>
        <end position="238"/>
    </location>
</feature>
<keyword evidence="4" id="KW-0472">Membrane</keyword>
<feature type="compositionally biased region" description="Basic and acidic residues" evidence="5">
    <location>
        <begin position="248"/>
        <end position="257"/>
    </location>
</feature>
<feature type="compositionally biased region" description="Low complexity" evidence="5">
    <location>
        <begin position="290"/>
        <end position="305"/>
    </location>
</feature>
<sequence>MTSRPGSEHEADPNGHTPSDQNQTPQNQMADQNQVSGGPAVERIIERFGGIRPMAHKLDIPVTTVQGWKKRGAIPLARHADLRASAAKHRIKLSEADLEAATPSEDRSAPDAAGSVIPLPPDAPVIASTAPLSESAEPVKAEDTLPGADTLPGGGPVPATDLPPSTLPPAADTLPPSTLPGADTLPGDGVKAETIKGEEIRSEEIKVEETRIEEAKADPFKTDTIKSETPPPVEPPAPAYTTSSYEPPRYEAPREERKSGAGFATAVSLIALLVGAAALSQPWWGPRVPGWPTAGGPAAPSAAAPAPQPDPALRNQIQQLSERLAKLEQRPAAAPTEGNAAASGIDQQTLDNAVGQLTARIQQLEERPQAAAAAPAEPDPRVAQLTEQLGQVQQRVEAVGNEAQAAGQIRQDVDALKQELAAVNQAVETRRDAATAAQTLVLAAGQLRSALDAGQPFQQELQAVRAVASGDAQVTQPLEAVAGYAAKGVPTQPQLTDRFSAMASDIVRADNQGEGNDWVEQVTGKIATLVTVRRSGGDAVGDGASAVVARAEAALQAGNLGGAVKELEALKGPAAQVAAPWVADAKARLAANEAGQQLTNRAIGLLSQSAGVKGAAQ</sequence>
<accession>A0A5B0KU58</accession>
<dbReference type="InterPro" id="IPR010982">
    <property type="entry name" value="Lambda_DNA-bd_dom_sf"/>
</dbReference>
<keyword evidence="3" id="KW-1133">Transmembrane helix</keyword>
<dbReference type="EMBL" id="VEWN01000010">
    <property type="protein sequence ID" value="KAA1054394.1"/>
    <property type="molecule type" value="Genomic_DNA"/>
</dbReference>
<dbReference type="RefSeq" id="WP_149650609.1">
    <property type="nucleotide sequence ID" value="NZ_VEWN01000010.1"/>
</dbReference>
<evidence type="ECO:0000256" key="5">
    <source>
        <dbReference type="SAM" id="MobiDB-lite"/>
    </source>
</evidence>
<evidence type="ECO:0000256" key="2">
    <source>
        <dbReference type="ARBA" id="ARBA00022692"/>
    </source>
</evidence>
<dbReference type="Gene3D" id="1.10.260.40">
    <property type="entry name" value="lambda repressor-like DNA-binding domains"/>
    <property type="match status" value="1"/>
</dbReference>
<dbReference type="Pfam" id="PF09731">
    <property type="entry name" value="Mitofilin"/>
    <property type="match status" value="1"/>
</dbReference>
<keyword evidence="2" id="KW-0812">Transmembrane</keyword>
<dbReference type="Proteomes" id="UP000325333">
    <property type="component" value="Unassembled WGS sequence"/>
</dbReference>
<evidence type="ECO:0000256" key="3">
    <source>
        <dbReference type="ARBA" id="ARBA00022989"/>
    </source>
</evidence>
<evidence type="ECO:0000313" key="6">
    <source>
        <dbReference type="EMBL" id="KAA1054394.1"/>
    </source>
</evidence>
<name>A0A5B0KU58_9PROT</name>
<gene>
    <name evidence="6" type="ORF">FH063_006650</name>
</gene>
<reference evidence="6 7" key="1">
    <citation type="submission" date="2019-07" db="EMBL/GenBank/DDBJ databases">
        <title>Genome sequencing of the stress-tolerant strain Azospirillum brasilense Az19.</title>
        <authorList>
            <person name="Maroniche G.A."/>
            <person name="Garcia J.E."/>
            <person name="Pagnussat L."/>
            <person name="Amenta M."/>
            <person name="Creus C.M."/>
        </authorList>
    </citation>
    <scope>NUCLEOTIDE SEQUENCE [LARGE SCALE GENOMIC DNA]</scope>
    <source>
        <strain evidence="6 7">Az19</strain>
    </source>
</reference>
<dbReference type="PANTHER" id="PTHR15415:SF7">
    <property type="entry name" value="MICOS COMPLEX SUBUNIT MIC60"/>
    <property type="match status" value="1"/>
</dbReference>
<comment type="caution">
    <text evidence="6">The sequence shown here is derived from an EMBL/GenBank/DDBJ whole genome shotgun (WGS) entry which is preliminary data.</text>
</comment>
<dbReference type="InterPro" id="IPR019133">
    <property type="entry name" value="MIC60"/>
</dbReference>
<feature type="compositionally biased region" description="Basic and acidic residues" evidence="5">
    <location>
        <begin position="190"/>
        <end position="226"/>
    </location>
</feature>
<dbReference type="AlphaFoldDB" id="A0A5B0KU58"/>
<feature type="region of interest" description="Disordered" evidence="5">
    <location>
        <begin position="289"/>
        <end position="311"/>
    </location>
</feature>
<feature type="compositionally biased region" description="Basic and acidic residues" evidence="5">
    <location>
        <begin position="1"/>
        <end position="13"/>
    </location>
</feature>
<feature type="compositionally biased region" description="Polar residues" evidence="5">
    <location>
        <begin position="16"/>
        <end position="36"/>
    </location>
</feature>
<protein>
    <recommendedName>
        <fullName evidence="8">Inner membrane protein</fullName>
    </recommendedName>
</protein>
<feature type="region of interest" description="Disordered" evidence="5">
    <location>
        <begin position="1"/>
        <end position="42"/>
    </location>
</feature>
<evidence type="ECO:0000256" key="4">
    <source>
        <dbReference type="ARBA" id="ARBA00023136"/>
    </source>
</evidence>
<evidence type="ECO:0008006" key="8">
    <source>
        <dbReference type="Google" id="ProtNLM"/>
    </source>
</evidence>
<proteinExistence type="predicted"/>
<feature type="region of interest" description="Disordered" evidence="5">
    <location>
        <begin position="95"/>
        <end position="257"/>
    </location>
</feature>
<dbReference type="GO" id="GO:0003677">
    <property type="term" value="F:DNA binding"/>
    <property type="evidence" value="ECO:0007669"/>
    <property type="project" value="InterPro"/>
</dbReference>
<dbReference type="PANTHER" id="PTHR15415">
    <property type="entry name" value="MITOFILIN"/>
    <property type="match status" value="1"/>
</dbReference>
<organism evidence="6 7">
    <name type="scientific">Azospirillum argentinense</name>
    <dbReference type="NCBI Taxonomy" id="2970906"/>
    <lineage>
        <taxon>Bacteria</taxon>
        <taxon>Pseudomonadati</taxon>
        <taxon>Pseudomonadota</taxon>
        <taxon>Alphaproteobacteria</taxon>
        <taxon>Rhodospirillales</taxon>
        <taxon>Azospirillaceae</taxon>
        <taxon>Azospirillum</taxon>
    </lineage>
</organism>
<dbReference type="InterPro" id="IPR059216">
    <property type="entry name" value="LeuA_carph_isopro_dom"/>
</dbReference>
<dbReference type="GO" id="GO:0016020">
    <property type="term" value="C:membrane"/>
    <property type="evidence" value="ECO:0007669"/>
    <property type="project" value="UniProtKB-SubCell"/>
</dbReference>